<dbReference type="GO" id="GO:0001558">
    <property type="term" value="P:regulation of cell growth"/>
    <property type="evidence" value="ECO:0000266"/>
    <property type="project" value="RGD"/>
</dbReference>
<accession>E9PSX4</accession>
<dbReference type="GO" id="GO:0038156">
    <property type="term" value="P:interleukin-3-mediated signaling pathway"/>
    <property type="evidence" value="ECO:0000266"/>
    <property type="project" value="RGD"/>
</dbReference>
<dbReference type="InterPro" id="IPR015321">
    <property type="entry name" value="TypeI_recpt_CBD"/>
</dbReference>
<evidence type="ECO:0000256" key="1">
    <source>
        <dbReference type="ARBA" id="ARBA00004251"/>
    </source>
</evidence>
<organism evidence="18 19">
    <name type="scientific">Rattus norvegicus</name>
    <name type="common">Rat</name>
    <dbReference type="NCBI Taxonomy" id="10116"/>
    <lineage>
        <taxon>Eukaryota</taxon>
        <taxon>Metazoa</taxon>
        <taxon>Chordata</taxon>
        <taxon>Craniata</taxon>
        <taxon>Vertebrata</taxon>
        <taxon>Euteleostomi</taxon>
        <taxon>Mammalia</taxon>
        <taxon>Eutheria</taxon>
        <taxon>Euarchontoglires</taxon>
        <taxon>Glires</taxon>
        <taxon>Rodentia</taxon>
        <taxon>Myomorpha</taxon>
        <taxon>Muroidea</taxon>
        <taxon>Muridae</taxon>
        <taxon>Murinae</taxon>
        <taxon>Rattus</taxon>
    </lineage>
</organism>
<evidence type="ECO:0000256" key="10">
    <source>
        <dbReference type="ARBA" id="ARBA00023170"/>
    </source>
</evidence>
<dbReference type="InterPro" id="IPR013783">
    <property type="entry name" value="Ig-like_fold"/>
</dbReference>
<dbReference type="GO" id="GO:0016020">
    <property type="term" value="C:membrane"/>
    <property type="evidence" value="ECO:0000266"/>
    <property type="project" value="RGD"/>
</dbReference>
<dbReference type="SMR" id="E9PSX4"/>
<comment type="subunit">
    <text evidence="13">Interacts with IL3. Heterodimer of an alpha and a beta subunit. The beta subunit is common to the IL3, IL5 and GM-CSF receptors.</text>
</comment>
<reference evidence="18" key="1">
    <citation type="submission" date="2024-01" db="EMBL/GenBank/DDBJ databases">
        <title>GRCr8: a new rat reference genome assembly contstructed from accurate long reads and long range scaffolding.</title>
        <authorList>
            <person name="Doris P.A."/>
            <person name="Kalbfleisch T."/>
            <person name="Li K."/>
            <person name="Howe K."/>
            <person name="Wood J."/>
        </authorList>
    </citation>
    <scope>NUCLEOTIDE SEQUENCE [LARGE SCALE GENOMIC DNA]</scope>
    <source>
        <strain evidence="18">Brown Norway</strain>
    </source>
</reference>
<evidence type="ECO:0000256" key="9">
    <source>
        <dbReference type="ARBA" id="ARBA00023157"/>
    </source>
</evidence>
<dbReference type="GO" id="GO:0008284">
    <property type="term" value="P:positive regulation of cell population proliferation"/>
    <property type="evidence" value="ECO:0000318"/>
    <property type="project" value="GO_Central"/>
</dbReference>
<evidence type="ECO:0000256" key="4">
    <source>
        <dbReference type="ARBA" id="ARBA00022692"/>
    </source>
</evidence>
<dbReference type="RefSeq" id="XP_006249051.1">
    <property type="nucleotide sequence ID" value="XM_006248989.5"/>
</dbReference>
<keyword evidence="9" id="KW-1015">Disulfide bond</keyword>
<feature type="domain" description="Type I cytokine receptor cytokine-binding" evidence="17">
    <location>
        <begin position="126"/>
        <end position="209"/>
    </location>
</feature>
<evidence type="ECO:0000256" key="2">
    <source>
        <dbReference type="ARBA" id="ARBA00008159"/>
    </source>
</evidence>
<dbReference type="InterPro" id="IPR036116">
    <property type="entry name" value="FN3_sf"/>
</dbReference>
<evidence type="ECO:0000259" key="17">
    <source>
        <dbReference type="Pfam" id="PF09240"/>
    </source>
</evidence>
<dbReference type="GlyGen" id="E9PSX4">
    <property type="glycosylation" value="2 sites"/>
</dbReference>
<dbReference type="AGR" id="RGD:628728"/>
<evidence type="ECO:0000256" key="13">
    <source>
        <dbReference type="ARBA" id="ARBA00065508"/>
    </source>
</evidence>
<dbReference type="PeptideAtlas" id="E9PSX4"/>
<evidence type="ECO:0000256" key="7">
    <source>
        <dbReference type="ARBA" id="ARBA00022989"/>
    </source>
</evidence>
<reference evidence="18" key="2">
    <citation type="submission" date="2025-08" db="UniProtKB">
        <authorList>
            <consortium name="Ensembl"/>
        </authorList>
    </citation>
    <scope>IDENTIFICATION</scope>
    <source>
        <strain evidence="18">Brown Norway</strain>
    </source>
</reference>
<dbReference type="RGD" id="628728">
    <property type="gene designation" value="Il3ra"/>
</dbReference>
<dbReference type="SUPFAM" id="SSF49265">
    <property type="entry name" value="Fibronectin type III"/>
    <property type="match status" value="1"/>
</dbReference>
<dbReference type="KEGG" id="rno:246144"/>
<evidence type="ECO:0000256" key="16">
    <source>
        <dbReference type="SAM" id="SignalP"/>
    </source>
</evidence>
<dbReference type="Reactome" id="R-RNO-5673001">
    <property type="pathway name" value="RAF/MAP kinase cascade"/>
</dbReference>
<evidence type="ECO:0000256" key="6">
    <source>
        <dbReference type="ARBA" id="ARBA00022843"/>
    </source>
</evidence>
<evidence type="ECO:0000313" key="18">
    <source>
        <dbReference type="Ensembl" id="ENSRNOP00000001792.4"/>
    </source>
</evidence>
<dbReference type="InterPro" id="IPR003532">
    <property type="entry name" value="Short_hematopoietin_rcpt_2_CS"/>
</dbReference>
<proteinExistence type="inferred from homology"/>
<feature type="signal peptide" evidence="16">
    <location>
        <begin position="1"/>
        <end position="18"/>
    </location>
</feature>
<keyword evidence="10" id="KW-0675">Receptor</keyword>
<evidence type="ECO:0000313" key="20">
    <source>
        <dbReference type="RGD" id="628728"/>
    </source>
</evidence>
<dbReference type="Reactome" id="R-RNO-512988">
    <property type="pathway name" value="Interleukin-3, Interleukin-5 and GM-CSF signaling"/>
</dbReference>
<dbReference type="Pfam" id="PF09240">
    <property type="entry name" value="IL6Ra-bind"/>
    <property type="match status" value="1"/>
</dbReference>
<dbReference type="PANTHER" id="PTHR23037">
    <property type="entry name" value="CYTOKINE RECEPTOR"/>
    <property type="match status" value="1"/>
</dbReference>
<dbReference type="GeneTree" id="ENSGT00940000163802"/>
<evidence type="ECO:0000256" key="11">
    <source>
        <dbReference type="ARBA" id="ARBA00023180"/>
    </source>
</evidence>
<evidence type="ECO:0000256" key="5">
    <source>
        <dbReference type="ARBA" id="ARBA00022729"/>
    </source>
</evidence>
<dbReference type="GO" id="GO:0009897">
    <property type="term" value="C:external side of plasma membrane"/>
    <property type="evidence" value="ECO:0000318"/>
    <property type="project" value="GO_Central"/>
</dbReference>
<dbReference type="GO" id="GO:0030224">
    <property type="term" value="P:monocyte differentiation"/>
    <property type="evidence" value="ECO:0000266"/>
    <property type="project" value="RGD"/>
</dbReference>
<gene>
    <name evidence="18 20" type="primary">Il3ra</name>
</gene>
<evidence type="ECO:0000313" key="19">
    <source>
        <dbReference type="Proteomes" id="UP000002494"/>
    </source>
</evidence>
<dbReference type="HOGENOM" id="CLU_039627_1_0_1"/>
<keyword evidence="11" id="KW-0325">Glycoprotein</keyword>
<dbReference type="GO" id="GO:0019978">
    <property type="term" value="F:interleukin-3 binding"/>
    <property type="evidence" value="ECO:0000266"/>
    <property type="project" value="RGD"/>
</dbReference>
<dbReference type="OrthoDB" id="9835959at2759"/>
<dbReference type="FunFam" id="2.60.40.10:FF:002832">
    <property type="entry name" value="Interleukin-3 receptor subunit alpha"/>
    <property type="match status" value="1"/>
</dbReference>
<protein>
    <recommendedName>
        <fullName evidence="14">Interleukin-3 receptor subunit alpha</fullName>
    </recommendedName>
</protein>
<keyword evidence="6" id="KW-0832">Ubl conjugation</keyword>
<reference evidence="18" key="3">
    <citation type="submission" date="2025-09" db="UniProtKB">
        <authorList>
            <consortium name="Ensembl"/>
        </authorList>
    </citation>
    <scope>IDENTIFICATION</scope>
    <source>
        <strain evidence="18">Brown Norway</strain>
    </source>
</reference>
<keyword evidence="3" id="KW-1003">Cell membrane</keyword>
<comment type="function">
    <text evidence="12">Cell surface receptor for IL3 expressed on hematopoietic progenitor cells, monocytes and B-lymphocytes that controls the production and differentiation of hematopoietic progenitor cells into lineage-restricted cells. Ligand stimulation rapidly induces hetrodimerization with IL3RB, phosphorylation and enzyme activity of effector proteins such as JAK2 and PI3K that play a role in signaling cell proliferation and differentiation. Activation of JAK2 leads to STAT5-mediated transcriptional program.</text>
</comment>
<evidence type="ECO:0000256" key="3">
    <source>
        <dbReference type="ARBA" id="ARBA00022475"/>
    </source>
</evidence>
<dbReference type="GO" id="GO:0019221">
    <property type="term" value="P:cytokine-mediated signaling pathway"/>
    <property type="evidence" value="ECO:0000266"/>
    <property type="project" value="RGD"/>
</dbReference>
<dbReference type="Proteomes" id="UP000002494">
    <property type="component" value="Chromosome 12"/>
</dbReference>
<dbReference type="GO" id="GO:0019955">
    <property type="term" value="F:cytokine binding"/>
    <property type="evidence" value="ECO:0000318"/>
    <property type="project" value="GO_Central"/>
</dbReference>
<dbReference type="RefSeq" id="NP_640353.2">
    <property type="nucleotide sequence ID" value="NM_139260.3"/>
</dbReference>
<evidence type="ECO:0000256" key="15">
    <source>
        <dbReference type="SAM" id="Phobius"/>
    </source>
</evidence>
<evidence type="ECO:0000256" key="14">
    <source>
        <dbReference type="ARBA" id="ARBA00074205"/>
    </source>
</evidence>
<dbReference type="GO" id="GO:0004896">
    <property type="term" value="F:cytokine receptor activity"/>
    <property type="evidence" value="ECO:0000318"/>
    <property type="project" value="GO_Central"/>
</dbReference>
<dbReference type="OMA" id="FLTCSWE"/>
<dbReference type="InParanoid" id="E9PSX4"/>
<feature type="transmembrane region" description="Helical" evidence="15">
    <location>
        <begin position="326"/>
        <end position="345"/>
    </location>
</feature>
<dbReference type="Reactome" id="R-RNO-912526">
    <property type="pathway name" value="Interleukin receptor SHC signaling"/>
</dbReference>
<evidence type="ECO:0000256" key="12">
    <source>
        <dbReference type="ARBA" id="ARBA00056770"/>
    </source>
</evidence>
<feature type="chain" id="PRO_5003244217" description="Interleukin-3 receptor subunit alpha" evidence="16">
    <location>
        <begin position="19"/>
        <end position="386"/>
    </location>
</feature>
<dbReference type="AlphaFoldDB" id="E9PSX4"/>
<keyword evidence="5 16" id="KW-0732">Signal</keyword>
<dbReference type="Ensembl" id="ENSRNOT00000001792.6">
    <property type="protein sequence ID" value="ENSRNOP00000001792.4"/>
    <property type="gene ID" value="ENSRNOG00000001325.6"/>
</dbReference>
<evidence type="ECO:0000256" key="8">
    <source>
        <dbReference type="ARBA" id="ARBA00023136"/>
    </source>
</evidence>
<keyword evidence="4 15" id="KW-0812">Transmembrane</keyword>
<comment type="subcellular location">
    <subcellularLocation>
        <location evidence="1">Cell membrane</location>
        <topology evidence="1">Single-pass type I membrane protein</topology>
    </subcellularLocation>
</comment>
<keyword evidence="8 15" id="KW-0472">Membrane</keyword>
<sequence>MAAGVWLLLSVTMFEAMSERGVHMEAPPLTPPIRNLSIDPAQRRLTWEWGGGGTRAEGGALGPRFLCRKEGRDPVRADPAGHSCSFPALSHCHVTNFTVFPEGQEKDAAHLCFQPRDPNRAAAARNLHCWVHDVDWLSCRWGRGPGATRDVRYRMFLRDARHSPDHDRECPRYEVDSQGSRVGCAVGEAGTLASLITVTVNGSGGAHGVHAPVSCTDADIDMAAVEVLAPPVLTAECESTGARVRWAPQSRFQTAFVFTLQINQSSQTEPKLEMVYETEFKVPTLDTVSVRVKATALDSGVESDWSKAWSLDCGPTATLATPMTSLLLAGAGAVLTVMAVLLLCWRKSLLSRLFPPIPRMRVLPGPEMVAWVEAPENCEVTLVTDN</sequence>
<dbReference type="Gene3D" id="2.60.40.10">
    <property type="entry name" value="Immunoglobulins"/>
    <property type="match status" value="2"/>
</dbReference>
<dbReference type="GeneID" id="246144"/>
<dbReference type="STRING" id="10116.ENSRNOP00000001792"/>
<keyword evidence="19" id="KW-1185">Reference proteome</keyword>
<dbReference type="GO" id="GO:0004912">
    <property type="term" value="F:interleukin-3 receptor activity"/>
    <property type="evidence" value="ECO:0000266"/>
    <property type="project" value="RGD"/>
</dbReference>
<dbReference type="PROSITE" id="PS01356">
    <property type="entry name" value="HEMATOPO_REC_S_F2"/>
    <property type="match status" value="1"/>
</dbReference>
<dbReference type="PaxDb" id="10116-ENSRNOP00000001792"/>
<keyword evidence="7 15" id="KW-1133">Transmembrane helix</keyword>
<comment type="similarity">
    <text evidence="2">Belongs to the type I cytokine receptor family. Type 5 subfamily.</text>
</comment>
<name>E9PSX4_RAT</name>
<dbReference type="GO" id="GO:0043235">
    <property type="term" value="C:receptor complex"/>
    <property type="evidence" value="ECO:0000318"/>
    <property type="project" value="GO_Central"/>
</dbReference>
<dbReference type="eggNOG" id="ENOG502RZVR">
    <property type="taxonomic scope" value="Eukaryota"/>
</dbReference>
<dbReference type="PANTHER" id="PTHR23037:SF46">
    <property type="entry name" value="INTERLEUKIN 5 RECEPTOR SUBUNIT ALPHA"/>
    <property type="match status" value="1"/>
</dbReference>
<dbReference type="Gene3D" id="2.60.40.3850">
    <property type="match status" value="1"/>
</dbReference>
<dbReference type="FunCoup" id="E9PSX4">
    <property type="interactions" value="89"/>
</dbReference>
<dbReference type="Bgee" id="ENSRNOG00000001325">
    <property type="expression patterns" value="Expressed in testis and 19 other cell types or tissues"/>
</dbReference>
<dbReference type="CTD" id="3563"/>